<protein>
    <submittedName>
        <fullName evidence="2">Uncharacterized protein</fullName>
    </submittedName>
</protein>
<reference evidence="2" key="1">
    <citation type="submission" date="2022-08" db="EMBL/GenBank/DDBJ databases">
        <title>Nisaea acidiphila sp. nov., isolated from a marine algal debris and emended description of the genus Nisaea Urios et al. 2008.</title>
        <authorList>
            <person name="Kwon K."/>
        </authorList>
    </citation>
    <scope>NUCLEOTIDE SEQUENCE</scope>
    <source>
        <strain evidence="2">MEBiC11861</strain>
    </source>
</reference>
<dbReference type="EMBL" id="CP102480">
    <property type="protein sequence ID" value="UUX48094.1"/>
    <property type="molecule type" value="Genomic_DNA"/>
</dbReference>
<proteinExistence type="predicted"/>
<keyword evidence="1" id="KW-0812">Transmembrane</keyword>
<gene>
    <name evidence="2" type="ORF">NUH88_11770</name>
</gene>
<keyword evidence="1" id="KW-0472">Membrane</keyword>
<dbReference type="RefSeq" id="WP_257766602.1">
    <property type="nucleotide sequence ID" value="NZ_CP102480.1"/>
</dbReference>
<organism evidence="2 3">
    <name type="scientific">Nisaea acidiphila</name>
    <dbReference type="NCBI Taxonomy" id="1862145"/>
    <lineage>
        <taxon>Bacteria</taxon>
        <taxon>Pseudomonadati</taxon>
        <taxon>Pseudomonadota</taxon>
        <taxon>Alphaproteobacteria</taxon>
        <taxon>Rhodospirillales</taxon>
        <taxon>Thalassobaculaceae</taxon>
        <taxon>Nisaea</taxon>
    </lineage>
</organism>
<dbReference type="KEGG" id="naci:NUH88_11770"/>
<keyword evidence="3" id="KW-1185">Reference proteome</keyword>
<evidence type="ECO:0000256" key="1">
    <source>
        <dbReference type="SAM" id="Phobius"/>
    </source>
</evidence>
<keyword evidence="1" id="KW-1133">Transmembrane helix</keyword>
<dbReference type="Proteomes" id="UP001060336">
    <property type="component" value="Chromosome"/>
</dbReference>
<evidence type="ECO:0000313" key="2">
    <source>
        <dbReference type="EMBL" id="UUX48094.1"/>
    </source>
</evidence>
<accession>A0A9J7ALR1</accession>
<sequence length="187" mass="21161">MSEFIDDVLKALTDYAPMAAWFALFLSVMHVGISGWNTGIASRNRRDTLAEREPVAELSSVPWEPLMRRLIVTVRNPQRVGIKVAEVELLNPGAVTFLHEDNEVERVGFGEPVEPGESGKFLVLAVATSEGPQEVSIRVHYYDRTDQTGVPKQIPARCEINFDQSVRKKRRVVSKGVRVRRSNWMMR</sequence>
<feature type="transmembrane region" description="Helical" evidence="1">
    <location>
        <begin position="15"/>
        <end position="36"/>
    </location>
</feature>
<dbReference type="AlphaFoldDB" id="A0A9J7ALR1"/>
<name>A0A9J7ALR1_9PROT</name>
<evidence type="ECO:0000313" key="3">
    <source>
        <dbReference type="Proteomes" id="UP001060336"/>
    </source>
</evidence>